<protein>
    <submittedName>
        <fullName evidence="1">DUF607-domain-containing protein</fullName>
    </submittedName>
</protein>
<reference evidence="1" key="1">
    <citation type="submission" date="2020-05" db="EMBL/GenBank/DDBJ databases">
        <title>Mycena genomes resolve the evolution of fungal bioluminescence.</title>
        <authorList>
            <person name="Tsai I.J."/>
        </authorList>
    </citation>
    <scope>NUCLEOTIDE SEQUENCE</scope>
    <source>
        <strain evidence="1">160909Yilan</strain>
    </source>
</reference>
<comment type="caution">
    <text evidence="1">The sequence shown here is derived from an EMBL/GenBank/DDBJ whole genome shotgun (WGS) entry which is preliminary data.</text>
</comment>
<evidence type="ECO:0000313" key="2">
    <source>
        <dbReference type="Proteomes" id="UP000623467"/>
    </source>
</evidence>
<name>A0A8H7CKD3_9AGAR</name>
<dbReference type="Proteomes" id="UP000623467">
    <property type="component" value="Unassembled WGS sequence"/>
</dbReference>
<dbReference type="OrthoDB" id="3041043at2759"/>
<gene>
    <name evidence="1" type="ORF">MSAN_02106700</name>
</gene>
<keyword evidence="2" id="KW-1185">Reference proteome</keyword>
<dbReference type="AlphaFoldDB" id="A0A8H7CKD3"/>
<proteinExistence type="predicted"/>
<sequence length="284" mass="31993">MSAATRFFGMSMGPHDAFFSHIPNRELVLLMQTCRLICALVEDVCFNVDRLLIPFLGDTAKVKQFRELQRQTDTVISGSTALQFFNRLIWPNSDLDLYVPHASAAVAALFLRESGYTYHPRELQCKDASSQLLNDGLKDHHGRGIVDVLDFHNGSKKIQVIIVVTPSPMEVIAGFHSTCVMNVIAYDKAYALYPWSTFVKQEALTVRSTAHQETAEREAAREKYKNRGWKMIEYPSSTRKCDGVRMNRSVGDRFTWTISSRTPTDPSNLIPYACSDGVSTVMGR</sequence>
<organism evidence="1 2">
    <name type="scientific">Mycena sanguinolenta</name>
    <dbReference type="NCBI Taxonomy" id="230812"/>
    <lineage>
        <taxon>Eukaryota</taxon>
        <taxon>Fungi</taxon>
        <taxon>Dikarya</taxon>
        <taxon>Basidiomycota</taxon>
        <taxon>Agaricomycotina</taxon>
        <taxon>Agaricomycetes</taxon>
        <taxon>Agaricomycetidae</taxon>
        <taxon>Agaricales</taxon>
        <taxon>Marasmiineae</taxon>
        <taxon>Mycenaceae</taxon>
        <taxon>Mycena</taxon>
    </lineage>
</organism>
<dbReference type="EMBL" id="JACAZH010000029">
    <property type="protein sequence ID" value="KAF7340780.1"/>
    <property type="molecule type" value="Genomic_DNA"/>
</dbReference>
<evidence type="ECO:0000313" key="1">
    <source>
        <dbReference type="EMBL" id="KAF7340780.1"/>
    </source>
</evidence>
<accession>A0A8H7CKD3</accession>